<dbReference type="AlphaFoldDB" id="A0A377XUE3"/>
<name>A0A377XUE3_KLEPN</name>
<dbReference type="InterPro" id="IPR035069">
    <property type="entry name" value="TTHA1013/TTHA0281-like"/>
</dbReference>
<dbReference type="Gene3D" id="3.30.2390.10">
    <property type="entry name" value="TTHA1013-like"/>
    <property type="match status" value="1"/>
</dbReference>
<accession>A0A377XUE3</accession>
<reference evidence="2 3" key="1">
    <citation type="submission" date="2018-06" db="EMBL/GenBank/DDBJ databases">
        <authorList>
            <consortium name="Pathogen Informatics"/>
            <person name="Doyle S."/>
        </authorList>
    </citation>
    <scope>NUCLEOTIDE SEQUENCE [LARGE SCALE GENOMIC DNA]</scope>
    <source>
        <strain evidence="2 3">NCTC5047</strain>
    </source>
</reference>
<feature type="domain" description="DUF1902" evidence="1">
    <location>
        <begin position="147"/>
        <end position="196"/>
    </location>
</feature>
<dbReference type="InterPro" id="IPR015066">
    <property type="entry name" value="DUF1902"/>
</dbReference>
<sequence length="217" mass="24333">MNNIYIASFGNIDVRFVNVEDDVFVSQGDFIRAMETCLTDDMKHIAGLFVSGGVKIVGDVSDSRSAILGDSVIGPAIHFHAVGNILNSLVEMNNEKNPSLRESCFRMNSLLQWYSIALSDADEYFGRDVADLLSSVKRRLDRLSAPYTVHVFHDENVWVASCDELGLVTEASDYESLTERVWEVAEDLLVENDIDQPFETLRLSFVQNQVSDDRMAL</sequence>
<evidence type="ECO:0000313" key="2">
    <source>
        <dbReference type="EMBL" id="STT85541.1"/>
    </source>
</evidence>
<protein>
    <submittedName>
        <fullName evidence="2">Domain of uncharacterized function (DUF1902)</fullName>
    </submittedName>
</protein>
<proteinExistence type="predicted"/>
<dbReference type="SUPFAM" id="SSF143100">
    <property type="entry name" value="TTHA1013/TTHA0281-like"/>
    <property type="match status" value="1"/>
</dbReference>
<dbReference type="EMBL" id="UGLH01000006">
    <property type="protein sequence ID" value="STT85541.1"/>
    <property type="molecule type" value="Genomic_DNA"/>
</dbReference>
<evidence type="ECO:0000313" key="3">
    <source>
        <dbReference type="Proteomes" id="UP000254340"/>
    </source>
</evidence>
<dbReference type="Proteomes" id="UP000254340">
    <property type="component" value="Unassembled WGS sequence"/>
</dbReference>
<organism evidence="2 3">
    <name type="scientific">Klebsiella pneumoniae</name>
    <dbReference type="NCBI Taxonomy" id="573"/>
    <lineage>
        <taxon>Bacteria</taxon>
        <taxon>Pseudomonadati</taxon>
        <taxon>Pseudomonadota</taxon>
        <taxon>Gammaproteobacteria</taxon>
        <taxon>Enterobacterales</taxon>
        <taxon>Enterobacteriaceae</taxon>
        <taxon>Klebsiella/Raoultella group</taxon>
        <taxon>Klebsiella</taxon>
        <taxon>Klebsiella pneumoniae complex</taxon>
    </lineage>
</organism>
<gene>
    <name evidence="2" type="ORF">NCTC5047_06628</name>
</gene>
<evidence type="ECO:0000259" key="1">
    <source>
        <dbReference type="Pfam" id="PF08972"/>
    </source>
</evidence>
<dbReference type="Pfam" id="PF08972">
    <property type="entry name" value="DUF1902"/>
    <property type="match status" value="1"/>
</dbReference>